<dbReference type="RefSeq" id="WP_133758757.1">
    <property type="nucleotide sequence ID" value="NZ_SOBW01000009.1"/>
</dbReference>
<dbReference type="InterPro" id="IPR029063">
    <property type="entry name" value="SAM-dependent_MTases_sf"/>
</dbReference>
<keyword evidence="2" id="KW-0489">Methyltransferase</keyword>
<dbReference type="GO" id="GO:0008168">
    <property type="term" value="F:methyltransferase activity"/>
    <property type="evidence" value="ECO:0007669"/>
    <property type="project" value="UniProtKB-KW"/>
</dbReference>
<dbReference type="PANTHER" id="PTHR34203:SF15">
    <property type="entry name" value="SLL1173 PROTEIN"/>
    <property type="match status" value="1"/>
</dbReference>
<dbReference type="NCBIfam" id="TIGR01444">
    <property type="entry name" value="fkbM_fam"/>
    <property type="match status" value="1"/>
</dbReference>
<protein>
    <submittedName>
        <fullName evidence="2">FkbM family methyltransferase</fullName>
    </submittedName>
</protein>
<name>A0A4R7PKT3_9FLAO</name>
<comment type="caution">
    <text evidence="2">The sequence shown here is derived from an EMBL/GenBank/DDBJ whole genome shotgun (WGS) entry which is preliminary data.</text>
</comment>
<dbReference type="GO" id="GO:0032259">
    <property type="term" value="P:methylation"/>
    <property type="evidence" value="ECO:0007669"/>
    <property type="project" value="UniProtKB-KW"/>
</dbReference>
<gene>
    <name evidence="2" type="ORF">BXY82_2743</name>
</gene>
<dbReference type="EMBL" id="SOBW01000009">
    <property type="protein sequence ID" value="TDU34421.1"/>
    <property type="molecule type" value="Genomic_DNA"/>
</dbReference>
<feature type="domain" description="Methyltransferase FkbM" evidence="1">
    <location>
        <begin position="101"/>
        <end position="239"/>
    </location>
</feature>
<keyword evidence="3" id="KW-1185">Reference proteome</keyword>
<dbReference type="AlphaFoldDB" id="A0A4R7PKT3"/>
<dbReference type="Pfam" id="PF05050">
    <property type="entry name" value="Methyltransf_21"/>
    <property type="match status" value="1"/>
</dbReference>
<accession>A0A4R7PKT3</accession>
<reference evidence="2 3" key="1">
    <citation type="submission" date="2019-03" db="EMBL/GenBank/DDBJ databases">
        <title>Genomic Encyclopedia of Archaeal and Bacterial Type Strains, Phase II (KMG-II): from individual species to whole genera.</title>
        <authorList>
            <person name="Goeker M."/>
        </authorList>
    </citation>
    <scope>NUCLEOTIDE SEQUENCE [LARGE SCALE GENOMIC DNA]</scope>
    <source>
        <strain evidence="2 3">DSM 28135</strain>
    </source>
</reference>
<proteinExistence type="predicted"/>
<dbReference type="PANTHER" id="PTHR34203">
    <property type="entry name" value="METHYLTRANSFERASE, FKBM FAMILY PROTEIN"/>
    <property type="match status" value="1"/>
</dbReference>
<evidence type="ECO:0000313" key="3">
    <source>
        <dbReference type="Proteomes" id="UP000294689"/>
    </source>
</evidence>
<dbReference type="InterPro" id="IPR006342">
    <property type="entry name" value="FkbM_mtfrase"/>
</dbReference>
<keyword evidence="2" id="KW-0808">Transferase</keyword>
<dbReference type="OrthoDB" id="9812600at2"/>
<dbReference type="InterPro" id="IPR052514">
    <property type="entry name" value="SAM-dependent_MTase"/>
</dbReference>
<dbReference type="Proteomes" id="UP000294689">
    <property type="component" value="Unassembled WGS sequence"/>
</dbReference>
<dbReference type="SUPFAM" id="SSF53335">
    <property type="entry name" value="S-adenosyl-L-methionine-dependent methyltransferases"/>
    <property type="match status" value="1"/>
</dbReference>
<sequence length="275" mass="32294">MKILYEFIFRRLSTKTKNRLGSSHFFKPLRDVLLRNNGRFKEIFVEIEKYYLEYPIKFRYYASIKSAIKARDKGVENTILRNSIILSKQLHKSHDDCIVIDVGSNFGFMSMVWGLSICKKGTVHSFEANKNVYNSFLKSLDHNNLKNIILRYNAIGKTNKTVKMYHMDTTSNFNKTNNTDKYDMVQMLTLDSYDNQNQLGRCDIIKIDVDGIEYDILQGSLEVMERYQPLYIVETNDDPRIIDFFITNNYHILDMALEPYILNTQLPPNIFCLPK</sequence>
<organism evidence="2 3">
    <name type="scientific">Gelidibacter sediminis</name>
    <dbReference type="NCBI Taxonomy" id="1608710"/>
    <lineage>
        <taxon>Bacteria</taxon>
        <taxon>Pseudomonadati</taxon>
        <taxon>Bacteroidota</taxon>
        <taxon>Flavobacteriia</taxon>
        <taxon>Flavobacteriales</taxon>
        <taxon>Flavobacteriaceae</taxon>
        <taxon>Gelidibacter</taxon>
    </lineage>
</organism>
<evidence type="ECO:0000259" key="1">
    <source>
        <dbReference type="Pfam" id="PF05050"/>
    </source>
</evidence>
<evidence type="ECO:0000313" key="2">
    <source>
        <dbReference type="EMBL" id="TDU34421.1"/>
    </source>
</evidence>
<dbReference type="Gene3D" id="3.40.50.150">
    <property type="entry name" value="Vaccinia Virus protein VP39"/>
    <property type="match status" value="1"/>
</dbReference>